<evidence type="ECO:0000313" key="1">
    <source>
        <dbReference type="EMBL" id="QLL77417.1"/>
    </source>
</evidence>
<evidence type="ECO:0000313" key="2">
    <source>
        <dbReference type="Proteomes" id="UP000510886"/>
    </source>
</evidence>
<dbReference type="GeneID" id="89599244"/>
<name>A0A7H9EJA8_9LACO</name>
<dbReference type="Proteomes" id="UP000510886">
    <property type="component" value="Chromosome"/>
</dbReference>
<dbReference type="RefSeq" id="WP_009553294.1">
    <property type="nucleotide sequence ID" value="NZ_CANCVW010000020.1"/>
</dbReference>
<organism evidence="1 2">
    <name type="scientific">Ligilactobacillus saerimneri</name>
    <dbReference type="NCBI Taxonomy" id="228229"/>
    <lineage>
        <taxon>Bacteria</taxon>
        <taxon>Bacillati</taxon>
        <taxon>Bacillota</taxon>
        <taxon>Bacilli</taxon>
        <taxon>Lactobacillales</taxon>
        <taxon>Lactobacillaceae</taxon>
        <taxon>Ligilactobacillus</taxon>
    </lineage>
</organism>
<sequence>MNQTGIQKYLQTLTQALEKTKEIENQWQTKLAFVIQVATAGSTVEDIRHYDDVHEVFGHGVVLLERLCNQIEKAKTPLKVNALNRRMFTNYCRYIDDCEELHAVIHHNLGRIDVAQLKAINHQREEHLQTSLATFTLIKEKLGGD</sequence>
<dbReference type="KEGG" id="lsw:GTO87_01545"/>
<dbReference type="AlphaFoldDB" id="A0A7H9EJA8"/>
<gene>
    <name evidence="1" type="ORF">GTO87_01545</name>
</gene>
<reference evidence="1 2" key="1">
    <citation type="submission" date="2020-01" db="EMBL/GenBank/DDBJ databases">
        <title>Complete and circular genome sequences of six lactobacillus isolates from horses.</title>
        <authorList>
            <person name="Hassan H.M."/>
        </authorList>
    </citation>
    <scope>NUCLEOTIDE SEQUENCE [LARGE SCALE GENOMIC DNA]</scope>
    <source>
        <strain evidence="1 2">1A</strain>
    </source>
</reference>
<protein>
    <submittedName>
        <fullName evidence="1">Uncharacterized protein</fullName>
    </submittedName>
</protein>
<proteinExistence type="predicted"/>
<dbReference type="EMBL" id="CP047418">
    <property type="protein sequence ID" value="QLL77417.1"/>
    <property type="molecule type" value="Genomic_DNA"/>
</dbReference>
<accession>A0A7H9EJA8</accession>